<keyword evidence="4" id="KW-1185">Reference proteome</keyword>
<protein>
    <submittedName>
        <fullName evidence="3">Uncharacterized protein</fullName>
    </submittedName>
</protein>
<name>A0A5M9K886_MONFR</name>
<feature type="transmembrane region" description="Helical" evidence="2">
    <location>
        <begin position="221"/>
        <end position="243"/>
    </location>
</feature>
<evidence type="ECO:0000313" key="3">
    <source>
        <dbReference type="EMBL" id="KAA8576713.1"/>
    </source>
</evidence>
<accession>A0A5M9K886</accession>
<feature type="compositionally biased region" description="Low complexity" evidence="1">
    <location>
        <begin position="59"/>
        <end position="83"/>
    </location>
</feature>
<dbReference type="VEuPathDB" id="FungiDB:MFRU_014g01560"/>
<feature type="compositionally biased region" description="Acidic residues" evidence="1">
    <location>
        <begin position="18"/>
        <end position="31"/>
    </location>
</feature>
<evidence type="ECO:0000256" key="1">
    <source>
        <dbReference type="SAM" id="MobiDB-lite"/>
    </source>
</evidence>
<sequence>MTSATSSLSASQSKSESESESESVSEAETESTSDPKTEADPDDKAPDPDTDSDSDDSNIDTPSSPPISMLMSAANSGPSSDANADADAEADPATASDDENPAPDTTPGTKTNVDASAHSVPASRRPETAVVSHAAWETGARPVHPDTVSALRISTLVLAAASLAAGVEVSVGALESGAGAPTSAAIQSKSLPGGFVASVPTAGVNGSFTGGALRMGKGRGLGLEGGMSGGWVVLGLCFVAWGVL</sequence>
<dbReference type="EMBL" id="VICG01000001">
    <property type="protein sequence ID" value="KAA8576713.1"/>
    <property type="molecule type" value="Genomic_DNA"/>
</dbReference>
<keyword evidence="2" id="KW-0472">Membrane</keyword>
<reference evidence="3 4" key="1">
    <citation type="submission" date="2019-06" db="EMBL/GenBank/DDBJ databases">
        <title>Genome Sequence of the Brown Rot Fungal Pathogen Monilinia fructicola.</title>
        <authorList>
            <person name="De Miccolis Angelini R.M."/>
            <person name="Landi L."/>
            <person name="Abate D."/>
            <person name="Pollastro S."/>
            <person name="Romanazzi G."/>
            <person name="Faretra F."/>
        </authorList>
    </citation>
    <scope>NUCLEOTIDE SEQUENCE [LARGE SCALE GENOMIC DNA]</scope>
    <source>
        <strain evidence="3 4">Mfrc123</strain>
    </source>
</reference>
<feature type="region of interest" description="Disordered" evidence="1">
    <location>
        <begin position="1"/>
        <end position="132"/>
    </location>
</feature>
<dbReference type="Proteomes" id="UP000322873">
    <property type="component" value="Unassembled WGS sequence"/>
</dbReference>
<keyword evidence="2" id="KW-1133">Transmembrane helix</keyword>
<evidence type="ECO:0000256" key="2">
    <source>
        <dbReference type="SAM" id="Phobius"/>
    </source>
</evidence>
<feature type="compositionally biased region" description="Acidic residues" evidence="1">
    <location>
        <begin position="48"/>
        <end position="58"/>
    </location>
</feature>
<feature type="compositionally biased region" description="Low complexity" evidence="1">
    <location>
        <begin position="1"/>
        <end position="14"/>
    </location>
</feature>
<evidence type="ECO:0000313" key="4">
    <source>
        <dbReference type="Proteomes" id="UP000322873"/>
    </source>
</evidence>
<feature type="compositionally biased region" description="Acidic residues" evidence="1">
    <location>
        <begin position="84"/>
        <end position="101"/>
    </location>
</feature>
<comment type="caution">
    <text evidence="3">The sequence shown here is derived from an EMBL/GenBank/DDBJ whole genome shotgun (WGS) entry which is preliminary data.</text>
</comment>
<gene>
    <name evidence="3" type="ORF">EYC84_006787</name>
</gene>
<organism evidence="3 4">
    <name type="scientific">Monilinia fructicola</name>
    <name type="common">Brown rot fungus</name>
    <name type="synonym">Ciboria fructicola</name>
    <dbReference type="NCBI Taxonomy" id="38448"/>
    <lineage>
        <taxon>Eukaryota</taxon>
        <taxon>Fungi</taxon>
        <taxon>Dikarya</taxon>
        <taxon>Ascomycota</taxon>
        <taxon>Pezizomycotina</taxon>
        <taxon>Leotiomycetes</taxon>
        <taxon>Helotiales</taxon>
        <taxon>Sclerotiniaceae</taxon>
        <taxon>Monilinia</taxon>
    </lineage>
</organism>
<dbReference type="AlphaFoldDB" id="A0A5M9K886"/>
<keyword evidence="2" id="KW-0812">Transmembrane</keyword>
<feature type="compositionally biased region" description="Basic and acidic residues" evidence="1">
    <location>
        <begin position="33"/>
        <end position="47"/>
    </location>
</feature>
<proteinExistence type="predicted"/>